<keyword evidence="7" id="KW-0539">Nucleus</keyword>
<dbReference type="InterPro" id="IPR013087">
    <property type="entry name" value="Znf_C2H2_type"/>
</dbReference>
<keyword evidence="11" id="KW-1185">Reference proteome</keyword>
<feature type="domain" description="C2H2-type" evidence="9">
    <location>
        <begin position="102"/>
        <end position="130"/>
    </location>
</feature>
<evidence type="ECO:0000256" key="4">
    <source>
        <dbReference type="ARBA" id="ARBA00022771"/>
    </source>
</evidence>
<evidence type="ECO:0000259" key="9">
    <source>
        <dbReference type="PROSITE" id="PS50157"/>
    </source>
</evidence>
<dbReference type="EMBL" id="CAJZBQ010000017">
    <property type="protein sequence ID" value="CAG9316890.1"/>
    <property type="molecule type" value="Genomic_DNA"/>
</dbReference>
<feature type="domain" description="C2H2-type" evidence="9">
    <location>
        <begin position="132"/>
        <end position="160"/>
    </location>
</feature>
<proteinExistence type="predicted"/>
<dbReference type="InterPro" id="IPR036236">
    <property type="entry name" value="Znf_C2H2_sf"/>
</dbReference>
<evidence type="ECO:0000256" key="6">
    <source>
        <dbReference type="ARBA" id="ARBA00023125"/>
    </source>
</evidence>
<dbReference type="GO" id="GO:0000978">
    <property type="term" value="F:RNA polymerase II cis-regulatory region sequence-specific DNA binding"/>
    <property type="evidence" value="ECO:0007669"/>
    <property type="project" value="TreeGrafter"/>
</dbReference>
<dbReference type="Gene3D" id="3.30.160.60">
    <property type="entry name" value="Classic Zinc Finger"/>
    <property type="match status" value="1"/>
</dbReference>
<dbReference type="PANTHER" id="PTHR24376:SF243">
    <property type="entry name" value="C2H2-TYPE DOMAIN-CONTAINING PROTEIN"/>
    <property type="match status" value="1"/>
</dbReference>
<dbReference type="AlphaFoldDB" id="A0AAU9IXM7"/>
<dbReference type="GO" id="GO:0008270">
    <property type="term" value="F:zinc ion binding"/>
    <property type="evidence" value="ECO:0007669"/>
    <property type="project" value="UniProtKB-KW"/>
</dbReference>
<keyword evidence="4 8" id="KW-0863">Zinc-finger</keyword>
<dbReference type="PROSITE" id="PS50157">
    <property type="entry name" value="ZINC_FINGER_C2H2_2"/>
    <property type="match status" value="2"/>
</dbReference>
<gene>
    <name evidence="10" type="ORF">BSTOLATCC_MIC17522</name>
</gene>
<keyword evidence="3" id="KW-0677">Repeat</keyword>
<dbReference type="InterPro" id="IPR022755">
    <property type="entry name" value="Znf_C2H2_jaz"/>
</dbReference>
<name>A0AAU9IXM7_9CILI</name>
<evidence type="ECO:0000313" key="11">
    <source>
        <dbReference type="Proteomes" id="UP001162131"/>
    </source>
</evidence>
<protein>
    <recommendedName>
        <fullName evidence="9">C2H2-type domain-containing protein</fullName>
    </recommendedName>
</protein>
<evidence type="ECO:0000256" key="1">
    <source>
        <dbReference type="ARBA" id="ARBA00004123"/>
    </source>
</evidence>
<dbReference type="SMART" id="SM00355">
    <property type="entry name" value="ZnF_C2H2"/>
    <property type="match status" value="4"/>
</dbReference>
<evidence type="ECO:0000256" key="5">
    <source>
        <dbReference type="ARBA" id="ARBA00022833"/>
    </source>
</evidence>
<keyword evidence="5" id="KW-0862">Zinc</keyword>
<dbReference type="GO" id="GO:0001228">
    <property type="term" value="F:DNA-binding transcription activator activity, RNA polymerase II-specific"/>
    <property type="evidence" value="ECO:0007669"/>
    <property type="project" value="TreeGrafter"/>
</dbReference>
<sequence>MENMTILEKPLPKTISLQIIHSDGFQNVFTYTCPRCSLEFATMFDLGLHSFGSYEYTCWRCFNQFPENLGTVKDNECLEEADDQSVHDLNDNGQVLTGQMTHYCDLCQKTFKSDKGFQQHMGKIHSSGYKNSKCNKCKCRFKNKYALKMHKKQVHEKSNRVICEICKKILYDKYHLRVHNEKEHAVELLPVD</sequence>
<reference evidence="10" key="1">
    <citation type="submission" date="2021-09" db="EMBL/GenBank/DDBJ databases">
        <authorList>
            <consortium name="AG Swart"/>
            <person name="Singh M."/>
            <person name="Singh A."/>
            <person name="Seah K."/>
            <person name="Emmerich C."/>
        </authorList>
    </citation>
    <scope>NUCLEOTIDE SEQUENCE</scope>
    <source>
        <strain evidence="10">ATCC30299</strain>
    </source>
</reference>
<accession>A0AAU9IXM7</accession>
<dbReference type="PROSITE" id="PS00028">
    <property type="entry name" value="ZINC_FINGER_C2H2_1"/>
    <property type="match status" value="3"/>
</dbReference>
<evidence type="ECO:0000256" key="7">
    <source>
        <dbReference type="ARBA" id="ARBA00023242"/>
    </source>
</evidence>
<dbReference type="Proteomes" id="UP001162131">
    <property type="component" value="Unassembled WGS sequence"/>
</dbReference>
<dbReference type="GO" id="GO:0005634">
    <property type="term" value="C:nucleus"/>
    <property type="evidence" value="ECO:0007669"/>
    <property type="project" value="UniProtKB-SubCell"/>
</dbReference>
<organism evidence="10 11">
    <name type="scientific">Blepharisma stoltei</name>
    <dbReference type="NCBI Taxonomy" id="1481888"/>
    <lineage>
        <taxon>Eukaryota</taxon>
        <taxon>Sar</taxon>
        <taxon>Alveolata</taxon>
        <taxon>Ciliophora</taxon>
        <taxon>Postciliodesmatophora</taxon>
        <taxon>Heterotrichea</taxon>
        <taxon>Heterotrichida</taxon>
        <taxon>Blepharismidae</taxon>
        <taxon>Blepharisma</taxon>
    </lineage>
</organism>
<keyword evidence="2" id="KW-0479">Metal-binding</keyword>
<keyword evidence="6" id="KW-0238">DNA-binding</keyword>
<dbReference type="Pfam" id="PF12171">
    <property type="entry name" value="zf-C2H2_jaz"/>
    <property type="match status" value="1"/>
</dbReference>
<evidence type="ECO:0000256" key="2">
    <source>
        <dbReference type="ARBA" id="ARBA00022723"/>
    </source>
</evidence>
<evidence type="ECO:0000256" key="8">
    <source>
        <dbReference type="PROSITE-ProRule" id="PRU00042"/>
    </source>
</evidence>
<dbReference type="SUPFAM" id="SSF57667">
    <property type="entry name" value="beta-beta-alpha zinc fingers"/>
    <property type="match status" value="2"/>
</dbReference>
<evidence type="ECO:0000256" key="3">
    <source>
        <dbReference type="ARBA" id="ARBA00022737"/>
    </source>
</evidence>
<comment type="caution">
    <text evidence="10">The sequence shown here is derived from an EMBL/GenBank/DDBJ whole genome shotgun (WGS) entry which is preliminary data.</text>
</comment>
<evidence type="ECO:0000313" key="10">
    <source>
        <dbReference type="EMBL" id="CAG9316890.1"/>
    </source>
</evidence>
<comment type="subcellular location">
    <subcellularLocation>
        <location evidence="1">Nucleus</location>
    </subcellularLocation>
</comment>
<dbReference type="PANTHER" id="PTHR24376">
    <property type="entry name" value="ZINC FINGER PROTEIN"/>
    <property type="match status" value="1"/>
</dbReference>